<comment type="similarity">
    <text evidence="2">Belongs to the ERT1/acuK family.</text>
</comment>
<dbReference type="Pfam" id="PF24990">
    <property type="entry name" value="PAS_13"/>
    <property type="match status" value="2"/>
</dbReference>
<dbReference type="PANTHER" id="PTHR47659">
    <property type="entry name" value="ZN(II)2CYS6 TRANSCRIPTION FACTOR (EUROFUNG)-RELATED"/>
    <property type="match status" value="1"/>
</dbReference>
<keyword evidence="6" id="KW-0805">Transcription regulation</keyword>
<comment type="caution">
    <text evidence="12">The sequence shown here is derived from an EMBL/GenBank/DDBJ whole genome shotgun (WGS) entry which is preliminary data.</text>
</comment>
<evidence type="ECO:0000256" key="8">
    <source>
        <dbReference type="ARBA" id="ARBA00023163"/>
    </source>
</evidence>
<dbReference type="SUPFAM" id="SSF57701">
    <property type="entry name" value="Zn2/Cys6 DNA-binding domain"/>
    <property type="match status" value="1"/>
</dbReference>
<dbReference type="InterPro" id="IPR050335">
    <property type="entry name" value="ERT1_acuK_gluconeogen_tf"/>
</dbReference>
<keyword evidence="3" id="KW-0312">Gluconeogenesis</keyword>
<evidence type="ECO:0000313" key="13">
    <source>
        <dbReference type="Proteomes" id="UP000193922"/>
    </source>
</evidence>
<evidence type="ECO:0000256" key="9">
    <source>
        <dbReference type="ARBA" id="ARBA00023242"/>
    </source>
</evidence>
<dbReference type="STRING" id="61395.A0A1Y1WEZ9"/>
<feature type="non-terminal residue" evidence="12">
    <location>
        <position position="1"/>
    </location>
</feature>
<dbReference type="EMBL" id="MCFD01000003">
    <property type="protein sequence ID" value="ORX72110.1"/>
    <property type="molecule type" value="Genomic_DNA"/>
</dbReference>
<dbReference type="Pfam" id="PF00172">
    <property type="entry name" value="Zn_clus"/>
    <property type="match status" value="1"/>
</dbReference>
<keyword evidence="9" id="KW-0539">Nucleus</keyword>
<keyword evidence="7" id="KW-0238">DNA-binding</keyword>
<gene>
    <name evidence="12" type="ORF">DL89DRAFT_208265</name>
</gene>
<evidence type="ECO:0000256" key="4">
    <source>
        <dbReference type="ARBA" id="ARBA00022723"/>
    </source>
</evidence>
<dbReference type="Gene3D" id="4.10.240.10">
    <property type="entry name" value="Zn(2)-C6 fungal-type DNA-binding domain"/>
    <property type="match status" value="1"/>
</dbReference>
<protein>
    <recommendedName>
        <fullName evidence="11">Zn(2)-C6 fungal-type domain-containing protein</fullName>
    </recommendedName>
</protein>
<comment type="subcellular location">
    <subcellularLocation>
        <location evidence="1">Nucleus</location>
    </subcellularLocation>
</comment>
<keyword evidence="13" id="KW-1185">Reference proteome</keyword>
<dbReference type="InterPro" id="IPR056751">
    <property type="entry name" value="PAS_13"/>
</dbReference>
<evidence type="ECO:0000313" key="12">
    <source>
        <dbReference type="EMBL" id="ORX72110.1"/>
    </source>
</evidence>
<dbReference type="InterPro" id="IPR001138">
    <property type="entry name" value="Zn2Cys6_DnaBD"/>
</dbReference>
<evidence type="ECO:0000256" key="2">
    <source>
        <dbReference type="ARBA" id="ARBA00010855"/>
    </source>
</evidence>
<dbReference type="CDD" id="cd00067">
    <property type="entry name" value="GAL4"/>
    <property type="match status" value="1"/>
</dbReference>
<keyword evidence="8" id="KW-0804">Transcription</keyword>
<feature type="compositionally biased region" description="Polar residues" evidence="10">
    <location>
        <begin position="88"/>
        <end position="97"/>
    </location>
</feature>
<dbReference type="GeneID" id="63800781"/>
<dbReference type="GO" id="GO:0006094">
    <property type="term" value="P:gluconeogenesis"/>
    <property type="evidence" value="ECO:0007669"/>
    <property type="project" value="UniProtKB-KW"/>
</dbReference>
<dbReference type="SMART" id="SM00066">
    <property type="entry name" value="GAL4"/>
    <property type="match status" value="1"/>
</dbReference>
<evidence type="ECO:0000259" key="11">
    <source>
        <dbReference type="PROSITE" id="PS50048"/>
    </source>
</evidence>
<evidence type="ECO:0000256" key="1">
    <source>
        <dbReference type="ARBA" id="ARBA00004123"/>
    </source>
</evidence>
<evidence type="ECO:0000256" key="5">
    <source>
        <dbReference type="ARBA" id="ARBA00022833"/>
    </source>
</evidence>
<organism evidence="12 13">
    <name type="scientific">Linderina pennispora</name>
    <dbReference type="NCBI Taxonomy" id="61395"/>
    <lineage>
        <taxon>Eukaryota</taxon>
        <taxon>Fungi</taxon>
        <taxon>Fungi incertae sedis</taxon>
        <taxon>Zoopagomycota</taxon>
        <taxon>Kickxellomycotina</taxon>
        <taxon>Kickxellomycetes</taxon>
        <taxon>Kickxellales</taxon>
        <taxon>Kickxellaceae</taxon>
        <taxon>Linderina</taxon>
    </lineage>
</organism>
<evidence type="ECO:0000256" key="7">
    <source>
        <dbReference type="ARBA" id="ARBA00023125"/>
    </source>
</evidence>
<keyword evidence="5" id="KW-0862">Zinc</keyword>
<dbReference type="PROSITE" id="PS50048">
    <property type="entry name" value="ZN2_CY6_FUNGAL_2"/>
    <property type="match status" value="1"/>
</dbReference>
<evidence type="ECO:0000256" key="10">
    <source>
        <dbReference type="SAM" id="MobiDB-lite"/>
    </source>
</evidence>
<feature type="non-terminal residue" evidence="12">
    <location>
        <position position="392"/>
    </location>
</feature>
<dbReference type="AlphaFoldDB" id="A0A1Y1WEZ9"/>
<dbReference type="GO" id="GO:0009267">
    <property type="term" value="P:cellular response to starvation"/>
    <property type="evidence" value="ECO:0007669"/>
    <property type="project" value="TreeGrafter"/>
</dbReference>
<dbReference type="OrthoDB" id="2538135at2759"/>
<dbReference type="GO" id="GO:0008270">
    <property type="term" value="F:zinc ion binding"/>
    <property type="evidence" value="ECO:0007669"/>
    <property type="project" value="InterPro"/>
</dbReference>
<dbReference type="GO" id="GO:0005634">
    <property type="term" value="C:nucleus"/>
    <property type="evidence" value="ECO:0007669"/>
    <property type="project" value="UniProtKB-SubCell"/>
</dbReference>
<dbReference type="GO" id="GO:0000981">
    <property type="term" value="F:DNA-binding transcription factor activity, RNA polymerase II-specific"/>
    <property type="evidence" value="ECO:0007669"/>
    <property type="project" value="InterPro"/>
</dbReference>
<dbReference type="RefSeq" id="XP_040745534.1">
    <property type="nucleotide sequence ID" value="XM_040884133.1"/>
</dbReference>
<dbReference type="Proteomes" id="UP000193922">
    <property type="component" value="Unassembled WGS sequence"/>
</dbReference>
<dbReference type="GO" id="GO:0000977">
    <property type="term" value="F:RNA polymerase II transcription regulatory region sequence-specific DNA binding"/>
    <property type="evidence" value="ECO:0007669"/>
    <property type="project" value="TreeGrafter"/>
</dbReference>
<keyword evidence="4" id="KW-0479">Metal-binding</keyword>
<dbReference type="InterPro" id="IPR036864">
    <property type="entry name" value="Zn2-C6_fun-type_DNA-bd_sf"/>
</dbReference>
<reference evidence="12 13" key="1">
    <citation type="submission" date="2016-07" db="EMBL/GenBank/DDBJ databases">
        <title>Pervasive Adenine N6-methylation of Active Genes in Fungi.</title>
        <authorList>
            <consortium name="DOE Joint Genome Institute"/>
            <person name="Mondo S.J."/>
            <person name="Dannebaum R.O."/>
            <person name="Kuo R.C."/>
            <person name="Labutti K."/>
            <person name="Haridas S."/>
            <person name="Kuo A."/>
            <person name="Salamov A."/>
            <person name="Ahrendt S.R."/>
            <person name="Lipzen A."/>
            <person name="Sullivan W."/>
            <person name="Andreopoulos W.B."/>
            <person name="Clum A."/>
            <person name="Lindquist E."/>
            <person name="Daum C."/>
            <person name="Ramamoorthy G.K."/>
            <person name="Gryganskyi A."/>
            <person name="Culley D."/>
            <person name="Magnuson J.K."/>
            <person name="James T.Y."/>
            <person name="O'Malley M.A."/>
            <person name="Stajich J.E."/>
            <person name="Spatafora J.W."/>
            <person name="Visel A."/>
            <person name="Grigoriev I.V."/>
        </authorList>
    </citation>
    <scope>NUCLEOTIDE SEQUENCE [LARGE SCALE GENOMIC DNA]</scope>
    <source>
        <strain evidence="12 13">ATCC 12442</strain>
    </source>
</reference>
<feature type="compositionally biased region" description="Polar residues" evidence="10">
    <location>
        <begin position="68"/>
        <end position="79"/>
    </location>
</feature>
<proteinExistence type="inferred from homology"/>
<feature type="region of interest" description="Disordered" evidence="10">
    <location>
        <begin position="58"/>
        <end position="97"/>
    </location>
</feature>
<feature type="region of interest" description="Disordered" evidence="10">
    <location>
        <begin position="164"/>
        <end position="188"/>
    </location>
</feature>
<accession>A0A1Y1WEZ9</accession>
<feature type="domain" description="Zn(2)-C6 fungal-type" evidence="11">
    <location>
        <begin position="8"/>
        <end position="37"/>
    </location>
</feature>
<dbReference type="PANTHER" id="PTHR47659:SF1">
    <property type="entry name" value="TRANSCRIPTION ACTIVATOR OF GLUCONEOGENESIS ERT1"/>
    <property type="match status" value="1"/>
</dbReference>
<name>A0A1Y1WEZ9_9FUNG</name>
<dbReference type="InterPro" id="IPR035965">
    <property type="entry name" value="PAS-like_dom_sf"/>
</dbReference>
<sequence>KKKKTVRACIHCQKSHLTCDDHRPCGRCVKKGLEATCEDGVRKKAKYLLEAEELAEISKKDSADAPSTDGSTDMSSGVSGTLLPGNPAMQQAGPTSGAGTISIPSALWAPPLQQQPAMSIGRQQDMQAGNPLDSIVQPQQQNTWDPQRQQSMLSDAQQTLTSTIIKNSPPPTMHAPASEDGRPLSRLSTSGPAVHGLNPVYPQSPAEVYSSVTEPYKYFNGFHYFFRHIQGRMDKRDIIRVSSAIAHFRPSLVALLRNLTRDDLIFMEKSFQRALMEYEKLIGFTGTPTVVWRRSGEIALVGKEFSILTQWDRETLTAGSKFIFELMDTESAVRYWEQFAVHAFENSEHSVMSECCLVRPDGTPVPCAFAFTIKRDLFGIPMAIIGNFLPVL</sequence>
<evidence type="ECO:0000256" key="6">
    <source>
        <dbReference type="ARBA" id="ARBA00023015"/>
    </source>
</evidence>
<dbReference type="SUPFAM" id="SSF55785">
    <property type="entry name" value="PYP-like sensor domain (PAS domain)"/>
    <property type="match status" value="1"/>
</dbReference>
<evidence type="ECO:0000256" key="3">
    <source>
        <dbReference type="ARBA" id="ARBA00022432"/>
    </source>
</evidence>